<dbReference type="Gene3D" id="3.30.200.20">
    <property type="entry name" value="Phosphorylase Kinase, domain 1"/>
    <property type="match status" value="1"/>
</dbReference>
<feature type="binding site" evidence="5">
    <location>
        <position position="1072"/>
    </location>
    <ligand>
        <name>ATP</name>
        <dbReference type="ChEBI" id="CHEBI:30616"/>
    </ligand>
</feature>
<dbReference type="SUPFAM" id="SSF56112">
    <property type="entry name" value="Protein kinase-like (PK-like)"/>
    <property type="match status" value="1"/>
</dbReference>
<evidence type="ECO:0000256" key="6">
    <source>
        <dbReference type="SAM" id="MobiDB-lite"/>
    </source>
</evidence>
<dbReference type="KEGG" id="lpan:LPMP_020450"/>
<feature type="compositionally biased region" description="Basic and acidic residues" evidence="6">
    <location>
        <begin position="866"/>
        <end position="875"/>
    </location>
</feature>
<feature type="transmembrane region" description="Helical" evidence="7">
    <location>
        <begin position="613"/>
        <end position="636"/>
    </location>
</feature>
<evidence type="ECO:0000256" key="4">
    <source>
        <dbReference type="ARBA" id="ARBA00022840"/>
    </source>
</evidence>
<dbReference type="VEuPathDB" id="TriTrypDB:LPAL13_020009600"/>
<evidence type="ECO:0000259" key="8">
    <source>
        <dbReference type="PROSITE" id="PS50011"/>
    </source>
</evidence>
<reference evidence="9 10" key="1">
    <citation type="journal article" date="2015" name="Sci. Rep.">
        <title>The genome of Leishmania panamensis: insights into genomics of the L. (Viannia) subgenus.</title>
        <authorList>
            <person name="Llanes A."/>
            <person name="Restrepo C.M."/>
            <person name="Vecchio G.D."/>
            <person name="Anguizola F.J."/>
            <person name="Lleonart R."/>
        </authorList>
    </citation>
    <scope>NUCLEOTIDE SEQUENCE [LARGE SCALE GENOMIC DNA]</scope>
    <source>
        <strain evidence="9 10">MHOM/PA/94/PSC-1</strain>
    </source>
</reference>
<feature type="region of interest" description="Disordered" evidence="6">
    <location>
        <begin position="1367"/>
        <end position="1410"/>
    </location>
</feature>
<keyword evidence="10" id="KW-1185">Reference proteome</keyword>
<evidence type="ECO:0000313" key="10">
    <source>
        <dbReference type="Proteomes" id="UP000063063"/>
    </source>
</evidence>
<dbReference type="Proteomes" id="UP000063063">
    <property type="component" value="Chromosome 2"/>
</dbReference>
<dbReference type="RefSeq" id="XP_010698190.1">
    <property type="nucleotide sequence ID" value="XM_010699888.1"/>
</dbReference>
<keyword evidence="3 9" id="KW-0418">Kinase</keyword>
<feature type="region of interest" description="Disordered" evidence="6">
    <location>
        <begin position="1021"/>
        <end position="1043"/>
    </location>
</feature>
<evidence type="ECO:0000256" key="2">
    <source>
        <dbReference type="ARBA" id="ARBA00022741"/>
    </source>
</evidence>
<dbReference type="EMBL" id="CP009371">
    <property type="protein sequence ID" value="AIN95225.1"/>
    <property type="molecule type" value="Genomic_DNA"/>
</dbReference>
<feature type="region of interest" description="Disordered" evidence="6">
    <location>
        <begin position="35"/>
        <end position="65"/>
    </location>
</feature>
<organism evidence="9 10">
    <name type="scientific">Leishmania panamensis</name>
    <dbReference type="NCBI Taxonomy" id="5679"/>
    <lineage>
        <taxon>Eukaryota</taxon>
        <taxon>Discoba</taxon>
        <taxon>Euglenozoa</taxon>
        <taxon>Kinetoplastea</taxon>
        <taxon>Metakinetoplastina</taxon>
        <taxon>Trypanosomatida</taxon>
        <taxon>Trypanosomatidae</taxon>
        <taxon>Leishmaniinae</taxon>
        <taxon>Leishmania</taxon>
        <taxon>Leishmania guyanensis species complex</taxon>
    </lineage>
</organism>
<dbReference type="SMART" id="SM00220">
    <property type="entry name" value="S_TKc"/>
    <property type="match status" value="1"/>
</dbReference>
<feature type="transmembrane region" description="Helical" evidence="7">
    <location>
        <begin position="583"/>
        <end position="606"/>
    </location>
</feature>
<keyword evidence="7" id="KW-0472">Membrane</keyword>
<feature type="region of interest" description="Disordered" evidence="6">
    <location>
        <begin position="338"/>
        <end position="400"/>
    </location>
</feature>
<feature type="domain" description="Protein kinase" evidence="8">
    <location>
        <begin position="1043"/>
        <end position="1346"/>
    </location>
</feature>
<dbReference type="GO" id="GO:0004674">
    <property type="term" value="F:protein serine/threonine kinase activity"/>
    <property type="evidence" value="ECO:0007669"/>
    <property type="project" value="UniProtKB-EC"/>
</dbReference>
<feature type="region of interest" description="Disordered" evidence="6">
    <location>
        <begin position="660"/>
        <end position="708"/>
    </location>
</feature>
<dbReference type="PANTHER" id="PTHR48016:SF56">
    <property type="entry name" value="MAPKK KINASE"/>
    <property type="match status" value="1"/>
</dbReference>
<dbReference type="InterPro" id="IPR011009">
    <property type="entry name" value="Kinase-like_dom_sf"/>
</dbReference>
<feature type="compositionally biased region" description="Low complexity" evidence="6">
    <location>
        <begin position="834"/>
        <end position="847"/>
    </location>
</feature>
<feature type="compositionally biased region" description="Acidic residues" evidence="6">
    <location>
        <begin position="664"/>
        <end position="673"/>
    </location>
</feature>
<feature type="compositionally biased region" description="Gly residues" evidence="6">
    <location>
        <begin position="1383"/>
        <end position="1394"/>
    </location>
</feature>
<evidence type="ECO:0000256" key="5">
    <source>
        <dbReference type="PROSITE-ProRule" id="PRU10141"/>
    </source>
</evidence>
<dbReference type="EC" id="2.7.11.1" evidence="9"/>
<dbReference type="GO" id="GO:0005524">
    <property type="term" value="F:ATP binding"/>
    <property type="evidence" value="ECO:0007669"/>
    <property type="project" value="UniProtKB-UniRule"/>
</dbReference>
<evidence type="ECO:0000256" key="1">
    <source>
        <dbReference type="ARBA" id="ARBA00022679"/>
    </source>
</evidence>
<dbReference type="PROSITE" id="PS00107">
    <property type="entry name" value="PROTEIN_KINASE_ATP"/>
    <property type="match status" value="1"/>
</dbReference>
<feature type="region of interest" description="Disordered" evidence="6">
    <location>
        <begin position="1422"/>
        <end position="1448"/>
    </location>
</feature>
<feature type="region of interest" description="Disordered" evidence="6">
    <location>
        <begin position="303"/>
        <end position="325"/>
    </location>
</feature>
<evidence type="ECO:0000256" key="3">
    <source>
        <dbReference type="ARBA" id="ARBA00022777"/>
    </source>
</evidence>
<dbReference type="PROSITE" id="PS00108">
    <property type="entry name" value="PROTEIN_KINASE_ST"/>
    <property type="match status" value="1"/>
</dbReference>
<dbReference type="InterPro" id="IPR050538">
    <property type="entry name" value="MAP_kinase_kinase_kinase"/>
</dbReference>
<evidence type="ECO:0000313" key="9">
    <source>
        <dbReference type="EMBL" id="AIN95225.1"/>
    </source>
</evidence>
<accession>A0A088RHJ8</accession>
<keyword evidence="7" id="KW-0812">Transmembrane</keyword>
<dbReference type="VEuPathDB" id="TriTrypDB:LPMP_020450"/>
<dbReference type="GeneID" id="22571855"/>
<feature type="region of interest" description="Disordered" evidence="6">
    <location>
        <begin position="736"/>
        <end position="760"/>
    </location>
</feature>
<dbReference type="Pfam" id="PF00069">
    <property type="entry name" value="Pkinase"/>
    <property type="match status" value="1"/>
</dbReference>
<proteinExistence type="predicted"/>
<dbReference type="InterPro" id="IPR017441">
    <property type="entry name" value="Protein_kinase_ATP_BS"/>
</dbReference>
<evidence type="ECO:0000256" key="7">
    <source>
        <dbReference type="SAM" id="Phobius"/>
    </source>
</evidence>
<dbReference type="Gene3D" id="1.10.510.10">
    <property type="entry name" value="Transferase(Phosphotransferase) domain 1"/>
    <property type="match status" value="1"/>
</dbReference>
<gene>
    <name evidence="9" type="ORF">LPMP_020450</name>
</gene>
<keyword evidence="4 5" id="KW-0067">ATP-binding</keyword>
<dbReference type="PANTHER" id="PTHR48016">
    <property type="entry name" value="MAP KINASE KINASE KINASE SSK2-RELATED-RELATED"/>
    <property type="match status" value="1"/>
</dbReference>
<feature type="compositionally biased region" description="Polar residues" evidence="6">
    <location>
        <begin position="1427"/>
        <end position="1448"/>
    </location>
</feature>
<name>A0A088RHJ8_LEIPA</name>
<feature type="compositionally biased region" description="Basic and acidic residues" evidence="6">
    <location>
        <begin position="742"/>
        <end position="753"/>
    </location>
</feature>
<protein>
    <submittedName>
        <fullName evidence="9">Protein kinase, putative</fullName>
        <ecNumber evidence="9">2.7.11.1</ecNumber>
    </submittedName>
</protein>
<dbReference type="InterPro" id="IPR000719">
    <property type="entry name" value="Prot_kinase_dom"/>
</dbReference>
<keyword evidence="7" id="KW-1133">Transmembrane helix</keyword>
<feature type="compositionally biased region" description="Polar residues" evidence="6">
    <location>
        <begin position="1395"/>
        <end position="1407"/>
    </location>
</feature>
<sequence>MRTSGDSGRRESPIIDETNTHPTVACVEATPTLGQTSYAPGMNQVPGVGETGKGPSSIHRKSHGGVAGSMMTVRSRIATSQNNHLSEGMGPQLDAEGPDCEDCEKLGGDGETQHSYSLTSRSCRRSDISIDAFPPHRELSGHGGAKGEQVQIDPENIEKSASTPDQAGVDSTRVSIDSYNHNASVSTGVAFLTKAEPVVVSTVYNERGAGSRKSSGEAEKSMQSLHQQLCHFSAGKNALRRRSRDTSPTALIASPTVPVVRVEAEFPESGWGGGSGSGDVAEVKVSNSLSAAVACAGRLLDTNLAPSDGVTTNTRESASRSRRSAQFLSEMLGTSEKALGGFSTRREGGSGNMDSAAAVSNPLHHHNNTSRRSDTRSTSDTHYAYGNGVTGTQSSGARRELPARSVENLAGGSRGQYHTDGLADWRSFGSYRGELEWLCVPSLFYLFANIIKWNELRLQRQSSRASLEENRARLSDASFSLVSNWTPNREQELYMLEDRISFSVFELKGVYLNPLLVRWSKPKLRSLVADVALTWEKEGPYSAAFDRASSRLFDAISTEQACQLRSTCLFLVRQWLGSAQHRGAVTCVLIGLLIVSILCIIFLAVFGRPQVIVCIALSAMLSVAVALMYAVAVFVLHHNTYADAAAKYFREEVVCAAQKKMEEEEREEEEEESGSGCGHGGAAKTPRDAAGTSGRGYTAGNDGMDANDEYMEDETSLVVRNLRALTEGSTYPVANAPPYYRLSDRPHSGKHGSDGGGDALEDDMTLGDENYAFLTTRSLQAGGTAKQQFEGYREKTPLLGCMAFEQHQAHMGQHASHRAQACMSTTQVLRPTEQAMASSTSGATGAQARKKTADSWGNDSQGELTRGGRDDEKGVMQRQPPLLKLSELPENFKVTALLFCGNVGVLSQVAPSLWERNFVLARVSSFQTLDSTFKHDSERFKVILIHAPDVPEGSAALETALSWLQVEKRPVFFFSCSPTAYPVSVPFSSRLLVPFSTTVLNALFQAGIGVESELSCLSFPVPQQEQERQGRQSPSQPFQVPPYTLGRRLGGGAFGNVFEAEMEHTGAKCAVKRMYLKEESNEDEEQQVQPGYSRVAGACVGSTGPLAAGATFAGSTGAAGVEEETGEGATAVGSQLRDIAQEVEIMSSLQHPNIVRYYYCERDDNCISIFMELCTGGSLSSLIHSGKLVSPPEIKHLLREIISAVSYLHNMRIVHRDLKPDNVLFRQGHVKITDFGTAVHKHGGGLRLIRGTFAYMAPEILVGDPYGRACDVWSIGCIAAEVLSVELPQHALGLPEMCEYYRAMGENSELAIECDVPGVRDFLLACLQRNPNERSTAARLFYHPILQARDTSIHDWMVEVVARRHRTQQQQQQQAFHRNGLGSRMGGRPGGSGGNHQASSNVPNNNEGMRCVSAGVDFDLHSGGGSAQSLDSSKLIEQQSSPDSKLTE</sequence>
<keyword evidence="2 5" id="KW-0547">Nucleotide-binding</keyword>
<dbReference type="PROSITE" id="PS50011">
    <property type="entry name" value="PROTEIN_KINASE_DOM"/>
    <property type="match status" value="1"/>
</dbReference>
<dbReference type="InterPro" id="IPR008271">
    <property type="entry name" value="Ser/Thr_kinase_AS"/>
</dbReference>
<keyword evidence="1 9" id="KW-0808">Transferase</keyword>
<feature type="region of interest" description="Disordered" evidence="6">
    <location>
        <begin position="834"/>
        <end position="876"/>
    </location>
</feature>
<dbReference type="OrthoDB" id="40902at2759"/>
<dbReference type="eggNOG" id="KOG0581">
    <property type="taxonomic scope" value="Eukaryota"/>
</dbReference>